<keyword evidence="1" id="KW-0472">Membrane</keyword>
<accession>D2ZR91</accession>
<evidence type="ECO:0000313" key="3">
    <source>
        <dbReference type="Proteomes" id="UP000004028"/>
    </source>
</evidence>
<name>D2ZR91_METSM</name>
<feature type="transmembrane region" description="Helical" evidence="1">
    <location>
        <begin position="179"/>
        <end position="197"/>
    </location>
</feature>
<protein>
    <submittedName>
        <fullName evidence="2">Uncharacterized protein</fullName>
    </submittedName>
</protein>
<organism evidence="2 3">
    <name type="scientific">Methanobrevibacter smithii DSM 2374</name>
    <dbReference type="NCBI Taxonomy" id="521002"/>
    <lineage>
        <taxon>Archaea</taxon>
        <taxon>Methanobacteriati</taxon>
        <taxon>Methanobacteriota</taxon>
        <taxon>Methanomada group</taxon>
        <taxon>Methanobacteria</taxon>
        <taxon>Methanobacteriales</taxon>
        <taxon>Methanobacteriaceae</taxon>
        <taxon>Methanobrevibacter</taxon>
    </lineage>
</organism>
<dbReference type="RefSeq" id="WP_004033823.1">
    <property type="nucleotide sequence ID" value="NZ_GG704759.1"/>
</dbReference>
<keyword evidence="1" id="KW-1133">Transmembrane helix</keyword>
<dbReference type="AlphaFoldDB" id="D2ZR91"/>
<keyword evidence="1" id="KW-0812">Transmembrane</keyword>
<comment type="caution">
    <text evidence="2">The sequence shown here is derived from an EMBL/GenBank/DDBJ whole genome shotgun (WGS) entry which is preliminary data.</text>
</comment>
<feature type="transmembrane region" description="Helical" evidence="1">
    <location>
        <begin position="58"/>
        <end position="79"/>
    </location>
</feature>
<gene>
    <name evidence="2" type="ORF">METSMIF1_03374</name>
</gene>
<proteinExistence type="predicted"/>
<evidence type="ECO:0000313" key="2">
    <source>
        <dbReference type="EMBL" id="EFC93788.1"/>
    </source>
</evidence>
<sequence>MTDEEYLKEDDFIENTYDELVDESEDSIFKRDKFLLDMMIHAYEEDERRNTLVDSKNSQMIACIGVMLTIQGSLFTYLLSQFFKINLLSINIILSVLALISLGYYIYSMKIFIDAYSFKTFKSVPNHEYLIISAKKNSHEHNIVADLLGTFCGAIKYNKDVILNKINISKEGFKYFKKGGLTTVLFILVFLFSMLGVK</sequence>
<reference evidence="2 3" key="1">
    <citation type="submission" date="2010-01" db="EMBL/GenBank/DDBJ databases">
        <authorList>
            <person name="Weinstock G."/>
            <person name="Sodergren E."/>
            <person name="Clifton S."/>
            <person name="Fulton L."/>
            <person name="Fulton B."/>
            <person name="Courtney L."/>
            <person name="Fronick C."/>
            <person name="Harrison M."/>
            <person name="Strong C."/>
            <person name="Farmer C."/>
            <person name="Delahaunty K."/>
            <person name="Markovic C."/>
            <person name="Hall O."/>
            <person name="Minx P."/>
            <person name="Tomlinson C."/>
            <person name="Mitreva M."/>
            <person name="Nelson J."/>
            <person name="Hou S."/>
            <person name="Wollam A."/>
            <person name="Pepin K.H."/>
            <person name="Johnson M."/>
            <person name="Bhonagiri V."/>
            <person name="Nash W.E."/>
            <person name="Warren W."/>
            <person name="Chinwalla A."/>
            <person name="Mardis E.R."/>
            <person name="Wilson R.K."/>
        </authorList>
    </citation>
    <scope>NUCLEOTIDE SEQUENCE [LARGE SCALE GENOMIC DNA]</scope>
    <source>
        <strain evidence="2 3">DSM 2374</strain>
    </source>
</reference>
<dbReference type="PATRIC" id="fig|521002.11.peg.1333"/>
<feature type="transmembrane region" description="Helical" evidence="1">
    <location>
        <begin position="85"/>
        <end position="107"/>
    </location>
</feature>
<dbReference type="HOGENOM" id="CLU_1375542_0_0_2"/>
<dbReference type="Proteomes" id="UP000004028">
    <property type="component" value="Unassembled WGS sequence"/>
</dbReference>
<evidence type="ECO:0000256" key="1">
    <source>
        <dbReference type="SAM" id="Phobius"/>
    </source>
</evidence>
<dbReference type="EMBL" id="ABYV02000006">
    <property type="protein sequence ID" value="EFC93788.1"/>
    <property type="molecule type" value="Genomic_DNA"/>
</dbReference>